<reference evidence="1" key="1">
    <citation type="journal article" date="2019" name="Sci. Rep.">
        <title>Draft genome of Tanacetum cinerariifolium, the natural source of mosquito coil.</title>
        <authorList>
            <person name="Yamashiro T."/>
            <person name="Shiraishi A."/>
            <person name="Satake H."/>
            <person name="Nakayama K."/>
        </authorList>
    </citation>
    <scope>NUCLEOTIDE SEQUENCE</scope>
</reference>
<evidence type="ECO:0000313" key="1">
    <source>
        <dbReference type="EMBL" id="GFD24857.1"/>
    </source>
</evidence>
<name>A0A699UQE5_TANCI</name>
<dbReference type="EMBL" id="BKCJ011355769">
    <property type="protein sequence ID" value="GFD24857.1"/>
    <property type="molecule type" value="Genomic_DNA"/>
</dbReference>
<protein>
    <submittedName>
        <fullName evidence="1">Uncharacterized protein</fullName>
    </submittedName>
</protein>
<feature type="non-terminal residue" evidence="1">
    <location>
        <position position="1"/>
    </location>
</feature>
<accession>A0A699UQE5</accession>
<gene>
    <name evidence="1" type="ORF">Tci_896826</name>
</gene>
<comment type="caution">
    <text evidence="1">The sequence shown here is derived from an EMBL/GenBank/DDBJ whole genome shotgun (WGS) entry which is preliminary data.</text>
</comment>
<organism evidence="1">
    <name type="scientific">Tanacetum cinerariifolium</name>
    <name type="common">Dalmatian daisy</name>
    <name type="synonym">Chrysanthemum cinerariifolium</name>
    <dbReference type="NCBI Taxonomy" id="118510"/>
    <lineage>
        <taxon>Eukaryota</taxon>
        <taxon>Viridiplantae</taxon>
        <taxon>Streptophyta</taxon>
        <taxon>Embryophyta</taxon>
        <taxon>Tracheophyta</taxon>
        <taxon>Spermatophyta</taxon>
        <taxon>Magnoliopsida</taxon>
        <taxon>eudicotyledons</taxon>
        <taxon>Gunneridae</taxon>
        <taxon>Pentapetalae</taxon>
        <taxon>asterids</taxon>
        <taxon>campanulids</taxon>
        <taxon>Asterales</taxon>
        <taxon>Asteraceae</taxon>
        <taxon>Asteroideae</taxon>
        <taxon>Anthemideae</taxon>
        <taxon>Anthemidinae</taxon>
        <taxon>Tanacetum</taxon>
    </lineage>
</organism>
<sequence length="187" mass="20557">PVGDPAFALGIERALLLVSERCDALRFFCEKRLVVGEIQRGVFDLQRVASERKVTADFQQLVGADRVETNLVKEAQQPRLAVERFDGAVAVPHLQGAPHELITTGPFHTVDAHVGAADADRIFGGPGPRRVVLGGHQTMTWVQRGGDRRAEVDIAQPHHQIAGVEHRALHFVQIRQVVDATDEFQIA</sequence>
<proteinExistence type="predicted"/>
<feature type="non-terminal residue" evidence="1">
    <location>
        <position position="187"/>
    </location>
</feature>
<dbReference type="AlphaFoldDB" id="A0A699UQE5"/>